<dbReference type="EMBL" id="CP000629">
    <property type="protein sequence ID" value="ACM29260.1"/>
    <property type="molecule type" value="Genomic_DNA"/>
</dbReference>
<dbReference type="KEGG" id="ara:Arad_7846"/>
<dbReference type="RefSeq" id="WP_012649585.1">
    <property type="nucleotide sequence ID" value="NC_011983.1"/>
</dbReference>
<sequence>MSDGPHKSLPLRPKYKRLAEWAYKPAFPVEQVCEAAEAAILHDARTELAPIVARIIRIADGEDLLTRLPGFVQEQLRALRDDASLSPLGASVIECTVMAFQQGLQGREAVQEGVDTALRERLAANARTTEEHYFVEAGRRASLNIRERMNETMNAMDANGSFSRIARSVIGDKTAAVSRAPVVRDSLEEGVPF</sequence>
<protein>
    <submittedName>
        <fullName evidence="1">Uncharacterized protein</fullName>
    </submittedName>
</protein>
<reference evidence="1 2" key="1">
    <citation type="journal article" date="2009" name="J. Bacteriol.">
        <title>Genome sequences of three Agrobacterium biovars help elucidate the evolution of multichromosome genomes in bacteria.</title>
        <authorList>
            <person name="Slater S.C."/>
            <person name="Goldman B.S."/>
            <person name="Goodner B."/>
            <person name="Setubal J.C."/>
            <person name="Farrand S.K."/>
            <person name="Nester E.W."/>
            <person name="Burr T.J."/>
            <person name="Banta L."/>
            <person name="Dickerman A.W."/>
            <person name="Paulsen I."/>
            <person name="Otten L."/>
            <person name="Suen G."/>
            <person name="Welch R."/>
            <person name="Almeida N.F."/>
            <person name="Arnold F."/>
            <person name="Burton O.T."/>
            <person name="Du Z."/>
            <person name="Ewing A."/>
            <person name="Godsy E."/>
            <person name="Heisel S."/>
            <person name="Houmiel K.L."/>
            <person name="Jhaveri J."/>
            <person name="Lu J."/>
            <person name="Miller N.M."/>
            <person name="Norton S."/>
            <person name="Chen Q."/>
            <person name="Phoolcharoen W."/>
            <person name="Ohlin V."/>
            <person name="Ondrusek D."/>
            <person name="Pride N."/>
            <person name="Stricklin S.L."/>
            <person name="Sun J."/>
            <person name="Wheeler C."/>
            <person name="Wilson L."/>
            <person name="Zhu H."/>
            <person name="Wood D.W."/>
        </authorList>
    </citation>
    <scope>NUCLEOTIDE SEQUENCE [LARGE SCALE GENOMIC DNA]</scope>
    <source>
        <strain evidence="2">K84 / ATCC BAA-868</strain>
    </source>
</reference>
<dbReference type="AlphaFoldDB" id="B9JNX9"/>
<name>B9JNX9_RHIR8</name>
<evidence type="ECO:0000313" key="1">
    <source>
        <dbReference type="EMBL" id="ACM29260.1"/>
    </source>
</evidence>
<dbReference type="HOGENOM" id="CLU_1438704_0_0_5"/>
<gene>
    <name evidence="1" type="ordered locus">Arad_7846</name>
</gene>
<dbReference type="Proteomes" id="UP000001600">
    <property type="component" value="Chromosome 2"/>
</dbReference>
<evidence type="ECO:0000313" key="2">
    <source>
        <dbReference type="Proteomes" id="UP000001600"/>
    </source>
</evidence>
<dbReference type="eggNOG" id="ENOG5033T82">
    <property type="taxonomic scope" value="Bacteria"/>
</dbReference>
<organism evidence="1 2">
    <name type="scientific">Rhizobium rhizogenes (strain K84 / ATCC BAA-868)</name>
    <name type="common">Agrobacterium radiobacter</name>
    <dbReference type="NCBI Taxonomy" id="311403"/>
    <lineage>
        <taxon>Bacteria</taxon>
        <taxon>Pseudomonadati</taxon>
        <taxon>Pseudomonadota</taxon>
        <taxon>Alphaproteobacteria</taxon>
        <taxon>Hyphomicrobiales</taxon>
        <taxon>Rhizobiaceae</taxon>
        <taxon>Rhizobium/Agrobacterium group</taxon>
        <taxon>Rhizobium</taxon>
    </lineage>
</organism>
<proteinExistence type="predicted"/>
<dbReference type="STRING" id="311403.Arad_7846"/>
<accession>B9JNX9</accession>